<protein>
    <recommendedName>
        <fullName evidence="4">Lipoprotein</fullName>
    </recommendedName>
</protein>
<organism evidence="2 3">
    <name type="scientific">Sorlinia euscelidii</name>
    <dbReference type="NCBI Taxonomy" id="3081148"/>
    <lineage>
        <taxon>Bacteria</taxon>
        <taxon>Pseudomonadati</taxon>
        <taxon>Pseudomonadota</taxon>
        <taxon>Alphaproteobacteria</taxon>
        <taxon>Acetobacterales</taxon>
        <taxon>Acetobacteraceae</taxon>
        <taxon>Sorlinia</taxon>
    </lineage>
</organism>
<evidence type="ECO:0000313" key="3">
    <source>
        <dbReference type="Proteomes" id="UP001312908"/>
    </source>
</evidence>
<comment type="caution">
    <text evidence="2">The sequence shown here is derived from an EMBL/GenBank/DDBJ whole genome shotgun (WGS) entry which is preliminary data.</text>
</comment>
<name>A0ABU7TZU7_9PROT</name>
<reference evidence="2 3" key="1">
    <citation type="submission" date="2023-10" db="EMBL/GenBank/DDBJ databases">
        <title>Sorlinia euscelidii gen. nov., sp. nov., an acetic acid bacteria isolated from the gut of Euscelidius variegatus emitter.</title>
        <authorList>
            <person name="Michoud G."/>
            <person name="Marasco R."/>
            <person name="Seferji K."/>
            <person name="Gonella E."/>
            <person name="Garuglieri E."/>
            <person name="Alma A."/>
            <person name="Mapelli F."/>
            <person name="Borin S."/>
            <person name="Daffonchio D."/>
            <person name="Crotti E."/>
        </authorList>
    </citation>
    <scope>NUCLEOTIDE SEQUENCE [LARGE SCALE GENOMIC DNA]</scope>
    <source>
        <strain evidence="2 3">EV16P</strain>
    </source>
</reference>
<keyword evidence="3" id="KW-1185">Reference proteome</keyword>
<proteinExistence type="predicted"/>
<keyword evidence="1" id="KW-0732">Signal</keyword>
<dbReference type="Proteomes" id="UP001312908">
    <property type="component" value="Unassembled WGS sequence"/>
</dbReference>
<accession>A0ABU7TZU7</accession>
<gene>
    <name evidence="2" type="ORF">DOFOFD_01480</name>
</gene>
<evidence type="ECO:0000313" key="2">
    <source>
        <dbReference type="EMBL" id="MEE8657685.1"/>
    </source>
</evidence>
<feature type="chain" id="PRO_5045333615" description="Lipoprotein" evidence="1">
    <location>
        <begin position="24"/>
        <end position="91"/>
    </location>
</feature>
<dbReference type="PROSITE" id="PS51257">
    <property type="entry name" value="PROKAR_LIPOPROTEIN"/>
    <property type="match status" value="1"/>
</dbReference>
<evidence type="ECO:0008006" key="4">
    <source>
        <dbReference type="Google" id="ProtNLM"/>
    </source>
</evidence>
<dbReference type="RefSeq" id="WP_394818696.1">
    <property type="nucleotide sequence ID" value="NZ_JAWJZY010000001.1"/>
</dbReference>
<feature type="signal peptide" evidence="1">
    <location>
        <begin position="1"/>
        <end position="23"/>
    </location>
</feature>
<sequence>MRFSRFLPLAAVTLLSGSVTSCAPRVQRIYIPTCPHITAYSVADQQQLKREIQAHTEGSMIRRVASDYIGLRDQARACQTKAKQVQDHGTH</sequence>
<evidence type="ECO:0000256" key="1">
    <source>
        <dbReference type="SAM" id="SignalP"/>
    </source>
</evidence>
<dbReference type="EMBL" id="JAWJZY010000001">
    <property type="protein sequence ID" value="MEE8657685.1"/>
    <property type="molecule type" value="Genomic_DNA"/>
</dbReference>